<evidence type="ECO:0000313" key="2">
    <source>
        <dbReference type="Proteomes" id="UP000784294"/>
    </source>
</evidence>
<keyword evidence="2" id="KW-1185">Reference proteome</keyword>
<dbReference type="AlphaFoldDB" id="A0A448X7A4"/>
<accession>A0A448X7A4</accession>
<dbReference type="EMBL" id="CAAALY010106706">
    <property type="protein sequence ID" value="VEL29840.1"/>
    <property type="molecule type" value="Genomic_DNA"/>
</dbReference>
<proteinExistence type="predicted"/>
<sequence length="276" mass="30994">MLRGCRSFRSGLVSSIRLKSLQYHPHYLNHHHHHHHYYSFNHYPLSINRRKIVPGIRSKTSIDTGDFNEIDVSTEKDPKREEPKALLDRMLASHSETHFSVSNHSPLMTSLPHSNTARNHEMNEKDKIRVFCDTDIRKAMMITSELKADSYSSTPIEPGPLNTWVATAHVLTAETTTSTAFTRSSGSQKLISGIVDQELSAGEQMRHTWPSLGVRSSETFANNELVLDLASGSAFGCRRRRLPISCSGSAENDLGEPDPFSPSHLLISILYFNIIS</sequence>
<reference evidence="1" key="1">
    <citation type="submission" date="2018-11" db="EMBL/GenBank/DDBJ databases">
        <authorList>
            <consortium name="Pathogen Informatics"/>
        </authorList>
    </citation>
    <scope>NUCLEOTIDE SEQUENCE</scope>
</reference>
<comment type="caution">
    <text evidence="1">The sequence shown here is derived from an EMBL/GenBank/DDBJ whole genome shotgun (WGS) entry which is preliminary data.</text>
</comment>
<gene>
    <name evidence="1" type="ORF">PXEA_LOCUS23280</name>
</gene>
<evidence type="ECO:0000313" key="1">
    <source>
        <dbReference type="EMBL" id="VEL29840.1"/>
    </source>
</evidence>
<dbReference type="Proteomes" id="UP000784294">
    <property type="component" value="Unassembled WGS sequence"/>
</dbReference>
<protein>
    <submittedName>
        <fullName evidence="1">Uncharacterized protein</fullName>
    </submittedName>
</protein>
<name>A0A448X7A4_9PLAT</name>
<organism evidence="1 2">
    <name type="scientific">Protopolystoma xenopodis</name>
    <dbReference type="NCBI Taxonomy" id="117903"/>
    <lineage>
        <taxon>Eukaryota</taxon>
        <taxon>Metazoa</taxon>
        <taxon>Spiralia</taxon>
        <taxon>Lophotrochozoa</taxon>
        <taxon>Platyhelminthes</taxon>
        <taxon>Monogenea</taxon>
        <taxon>Polyopisthocotylea</taxon>
        <taxon>Polystomatidea</taxon>
        <taxon>Polystomatidae</taxon>
        <taxon>Protopolystoma</taxon>
    </lineage>
</organism>